<proteinExistence type="predicted"/>
<name>A0A316MJS8_9CLOT</name>
<feature type="domain" description="Methyltransferase" evidence="1">
    <location>
        <begin position="68"/>
        <end position="169"/>
    </location>
</feature>
<dbReference type="CDD" id="cd02440">
    <property type="entry name" value="AdoMet_MTases"/>
    <property type="match status" value="1"/>
</dbReference>
<dbReference type="Proteomes" id="UP000246114">
    <property type="component" value="Unassembled WGS sequence"/>
</dbReference>
<evidence type="ECO:0000313" key="3">
    <source>
        <dbReference type="Proteomes" id="UP000246114"/>
    </source>
</evidence>
<dbReference type="Pfam" id="PF13847">
    <property type="entry name" value="Methyltransf_31"/>
    <property type="match status" value="1"/>
</dbReference>
<evidence type="ECO:0000259" key="1">
    <source>
        <dbReference type="Pfam" id="PF13847"/>
    </source>
</evidence>
<dbReference type="AlphaFoldDB" id="A0A316MJS8"/>
<dbReference type="Gene3D" id="3.40.50.150">
    <property type="entry name" value="Vaccinia Virus protein VP39"/>
    <property type="match status" value="1"/>
</dbReference>
<comment type="caution">
    <text evidence="2">The sequence shown here is derived from an EMBL/GenBank/DDBJ whole genome shotgun (WGS) entry which is preliminary data.</text>
</comment>
<accession>A0A316MJS8</accession>
<dbReference type="InterPro" id="IPR025714">
    <property type="entry name" value="Methyltranfer_dom"/>
</dbReference>
<evidence type="ECO:0000313" key="2">
    <source>
        <dbReference type="EMBL" id="PWL52740.1"/>
    </source>
</evidence>
<dbReference type="InterPro" id="IPR029063">
    <property type="entry name" value="SAM-dependent_MTases_sf"/>
</dbReference>
<organism evidence="2 3">
    <name type="scientific">Clostridium cadaveris</name>
    <dbReference type="NCBI Taxonomy" id="1529"/>
    <lineage>
        <taxon>Bacteria</taxon>
        <taxon>Bacillati</taxon>
        <taxon>Bacillota</taxon>
        <taxon>Clostridia</taxon>
        <taxon>Eubacteriales</taxon>
        <taxon>Clostridiaceae</taxon>
        <taxon>Clostridium</taxon>
    </lineage>
</organism>
<protein>
    <recommendedName>
        <fullName evidence="1">Methyltransferase domain-containing protein</fullName>
    </recommendedName>
</protein>
<dbReference type="SUPFAM" id="SSF53335">
    <property type="entry name" value="S-adenosyl-L-methionine-dependent methyltransferases"/>
    <property type="match status" value="1"/>
</dbReference>
<dbReference type="EMBL" id="QAMZ01000045">
    <property type="protein sequence ID" value="PWL52740.1"/>
    <property type="molecule type" value="Genomic_DNA"/>
</dbReference>
<gene>
    <name evidence="2" type="ORF">DBY38_09570</name>
</gene>
<sequence length="275" mass="32655">MILTYKDIDYEKIWQDSLKCRKGYAKERAFNDNVEREFWKGLSRIYDNQPTLYDYSKEVYNFVKSLIDTNKSLIEIGPGTGKFTIPLSEKCSYITAIDFSRHMLNVLMEKSKILGINNILPIEGKWEDVAINETDYILSVNSLYRIFDIKAALKKMNIVAKEKVIIVRTIQKPIFNNLYLKLGLEDKTCLDYIYLPNILHSLNICADIKYMNVQYEIEFNNRESIYYKIKEEIGYIPNENIIEDYINENFKRSNKKYIFLHKTKVEIIYWETTKN</sequence>
<reference evidence="2 3" key="1">
    <citation type="submission" date="2018-03" db="EMBL/GenBank/DDBJ databases">
        <title>The uncultured portion of the human microbiome is neutrally assembled.</title>
        <authorList>
            <person name="Jeraldo P."/>
            <person name="Boardman L."/>
            <person name="White B.A."/>
            <person name="Nelson H."/>
            <person name="Goldenfeld N."/>
            <person name="Chia N."/>
        </authorList>
    </citation>
    <scope>NUCLEOTIDE SEQUENCE [LARGE SCALE GENOMIC DNA]</scope>
    <source>
        <strain evidence="2">CIM:MAG 903</strain>
    </source>
</reference>